<keyword evidence="2" id="KW-1133">Transmembrane helix</keyword>
<dbReference type="AlphaFoldDB" id="A0A1H4ZMT8"/>
<name>A0A1H4ZMT8_TSUTY</name>
<keyword evidence="4" id="KW-1185">Reference proteome</keyword>
<gene>
    <name evidence="3" type="ORF">SAMN04489793_4600</name>
</gene>
<dbReference type="Proteomes" id="UP000182241">
    <property type="component" value="Unassembled WGS sequence"/>
</dbReference>
<organism evidence="3 4">
    <name type="scientific">Tsukamurella tyrosinosolvens</name>
    <dbReference type="NCBI Taxonomy" id="57704"/>
    <lineage>
        <taxon>Bacteria</taxon>
        <taxon>Bacillati</taxon>
        <taxon>Actinomycetota</taxon>
        <taxon>Actinomycetes</taxon>
        <taxon>Mycobacteriales</taxon>
        <taxon>Tsukamurellaceae</taxon>
        <taxon>Tsukamurella</taxon>
    </lineage>
</organism>
<evidence type="ECO:0008006" key="5">
    <source>
        <dbReference type="Google" id="ProtNLM"/>
    </source>
</evidence>
<proteinExistence type="predicted"/>
<feature type="transmembrane region" description="Helical" evidence="2">
    <location>
        <begin position="196"/>
        <end position="221"/>
    </location>
</feature>
<keyword evidence="2" id="KW-0812">Transmembrane</keyword>
<evidence type="ECO:0000256" key="2">
    <source>
        <dbReference type="SAM" id="Phobius"/>
    </source>
</evidence>
<evidence type="ECO:0000313" key="4">
    <source>
        <dbReference type="Proteomes" id="UP000182241"/>
    </source>
</evidence>
<feature type="region of interest" description="Disordered" evidence="1">
    <location>
        <begin position="1"/>
        <end position="41"/>
    </location>
</feature>
<feature type="transmembrane region" description="Helical" evidence="2">
    <location>
        <begin position="115"/>
        <end position="135"/>
    </location>
</feature>
<feature type="compositionally biased region" description="Pro residues" evidence="1">
    <location>
        <begin position="27"/>
        <end position="41"/>
    </location>
</feature>
<dbReference type="EMBL" id="FNSA01000003">
    <property type="protein sequence ID" value="SED30814.1"/>
    <property type="molecule type" value="Genomic_DNA"/>
</dbReference>
<feature type="transmembrane region" description="Helical" evidence="2">
    <location>
        <begin position="147"/>
        <end position="167"/>
    </location>
</feature>
<feature type="transmembrane region" description="Helical" evidence="2">
    <location>
        <begin position="77"/>
        <end position="95"/>
    </location>
</feature>
<dbReference type="STRING" id="57704.SAMN04489793_4600"/>
<protein>
    <recommendedName>
        <fullName evidence="5">DoxX-like family protein</fullName>
    </recommendedName>
</protein>
<evidence type="ECO:0000256" key="1">
    <source>
        <dbReference type="SAM" id="MobiDB-lite"/>
    </source>
</evidence>
<feature type="transmembrane region" description="Helical" evidence="2">
    <location>
        <begin position="254"/>
        <end position="271"/>
    </location>
</feature>
<sequence>MSRTYDDGMSAPQSPLGQSAPSTVPGPGMPPPLGPPVPPPAPEPVWSSAQKLAFRLLFVLGGGILLLSVYGNAGLAVVWKFSGIWWLFAQIGSFITTGGGVDIVVSGGGDNRWQWSMHLGWIVVGLVIVAVWTALDRNRPNYRSLLGLLGVLARFALALSMLFYGIAKVLPTQMGFMALPANQLQLTGDTSLFTTLWGFMGASVPYMVVTGLIELTAGVLLLWRRTAILGSLLAIVAMGQVFLLNLFYDVPVKIIAGELLLIAIALTVPYAPNLLRAALNRPAPTPVPPLPVAGAGRSWARITGQVLKFGVAGLLMMVLTASGALMTYVLHTPRSALDGVWRATSFTIDGAPAGLAQRDPAPWANVAITLRGSDSNDVLKQLGTAYDSVVTQAPSGYTTSWLLEVEGDVLELRKKEDDAPLRVTARVDGDRLQLSGTVDGKRVEGVYERRFMERQRSHFRLVQPDDPGAASPERGGS</sequence>
<evidence type="ECO:0000313" key="3">
    <source>
        <dbReference type="EMBL" id="SED30814.1"/>
    </source>
</evidence>
<reference evidence="4" key="1">
    <citation type="submission" date="2016-10" db="EMBL/GenBank/DDBJ databases">
        <authorList>
            <person name="Varghese N."/>
            <person name="Submissions S."/>
        </authorList>
    </citation>
    <scope>NUCLEOTIDE SEQUENCE [LARGE SCALE GENOMIC DNA]</scope>
    <source>
        <strain evidence="4">DSM 44234</strain>
    </source>
</reference>
<feature type="transmembrane region" description="Helical" evidence="2">
    <location>
        <begin position="52"/>
        <end position="70"/>
    </location>
</feature>
<keyword evidence="2" id="KW-0472">Membrane</keyword>
<accession>A0A1H4ZMT8</accession>
<feature type="transmembrane region" description="Helical" evidence="2">
    <location>
        <begin position="228"/>
        <end position="248"/>
    </location>
</feature>
<feature type="transmembrane region" description="Helical" evidence="2">
    <location>
        <begin position="306"/>
        <end position="330"/>
    </location>
</feature>